<dbReference type="NCBIfam" id="NF004160">
    <property type="entry name" value="PRK05627.1-3"/>
    <property type="match status" value="1"/>
</dbReference>
<evidence type="ECO:0000256" key="13">
    <source>
        <dbReference type="ARBA" id="ARBA00049494"/>
    </source>
</evidence>
<dbReference type="InterPro" id="IPR004821">
    <property type="entry name" value="Cyt_trans-like"/>
</dbReference>
<dbReference type="InterPro" id="IPR015865">
    <property type="entry name" value="Riboflavin_kinase_bac/euk"/>
</dbReference>
<dbReference type="AlphaFoldDB" id="A0A060JFF2"/>
<dbReference type="Pfam" id="PF01687">
    <property type="entry name" value="Flavokinase"/>
    <property type="match status" value="1"/>
</dbReference>
<keyword evidence="4 14" id="KW-0288">FMN</keyword>
<keyword evidence="7 14" id="KW-0547">Nucleotide-binding</keyword>
<evidence type="ECO:0000256" key="6">
    <source>
        <dbReference type="ARBA" id="ARBA00022695"/>
    </source>
</evidence>
<feature type="domain" description="Riboflavin kinase" evidence="15">
    <location>
        <begin position="183"/>
        <end position="308"/>
    </location>
</feature>
<dbReference type="GO" id="GO:0005524">
    <property type="term" value="F:ATP binding"/>
    <property type="evidence" value="ECO:0007669"/>
    <property type="project" value="UniProtKB-UniRule"/>
</dbReference>
<dbReference type="SUPFAM" id="SSF52374">
    <property type="entry name" value="Nucleotidylyl transferase"/>
    <property type="match status" value="1"/>
</dbReference>
<dbReference type="GO" id="GO:0006747">
    <property type="term" value="P:FAD biosynthetic process"/>
    <property type="evidence" value="ECO:0007669"/>
    <property type="project" value="UniProtKB-UniRule"/>
</dbReference>
<evidence type="ECO:0000256" key="5">
    <source>
        <dbReference type="ARBA" id="ARBA00022679"/>
    </source>
</evidence>
<dbReference type="CDD" id="cd02064">
    <property type="entry name" value="FAD_synthetase_N"/>
    <property type="match status" value="1"/>
</dbReference>
<dbReference type="PIRSF" id="PIRSF004491">
    <property type="entry name" value="FAD_Synth"/>
    <property type="match status" value="1"/>
</dbReference>
<dbReference type="NCBIfam" id="TIGR00083">
    <property type="entry name" value="ribF"/>
    <property type="match status" value="1"/>
</dbReference>
<dbReference type="OrthoDB" id="9803667at2"/>
<dbReference type="InterPro" id="IPR023468">
    <property type="entry name" value="Riboflavin_kinase"/>
</dbReference>
<keyword evidence="3 14" id="KW-0285">Flavoprotein</keyword>
<dbReference type="GO" id="GO:0008531">
    <property type="term" value="F:riboflavin kinase activity"/>
    <property type="evidence" value="ECO:0007669"/>
    <property type="project" value="UniProtKB-UniRule"/>
</dbReference>
<dbReference type="UniPathway" id="UPA00277">
    <property type="reaction ID" value="UER00407"/>
</dbReference>
<dbReference type="GO" id="GO:0009231">
    <property type="term" value="P:riboflavin biosynthetic process"/>
    <property type="evidence" value="ECO:0007669"/>
    <property type="project" value="InterPro"/>
</dbReference>
<keyword evidence="8 14" id="KW-0418">Kinase</keyword>
<reference evidence="16 17" key="1">
    <citation type="journal article" date="2014" name="Int. J. Syst. Evol. Microbiol.">
        <title>Rhodoluna lacicola gen. nov., sp. nov., a planktonic freshwater bacterium with stream-lined genome.</title>
        <authorList>
            <person name="Hahn M."/>
            <person name="Schmidt J."/>
            <person name="Taipale S.J."/>
            <person name="Doolittle W.F."/>
            <person name="Koll U."/>
        </authorList>
    </citation>
    <scope>NUCLEOTIDE SEQUENCE [LARGE SCALE GENOMIC DNA]</scope>
    <source>
        <strain evidence="16 17">MWH-Ta8</strain>
    </source>
</reference>
<dbReference type="Proteomes" id="UP000067708">
    <property type="component" value="Chromosome"/>
</dbReference>
<evidence type="ECO:0000313" key="17">
    <source>
        <dbReference type="Proteomes" id="UP000067708"/>
    </source>
</evidence>
<dbReference type="RefSeq" id="WP_038502081.1">
    <property type="nucleotide sequence ID" value="NZ_CP007490.1"/>
</dbReference>
<organism evidence="16 17">
    <name type="scientific">Rhodoluna lacicola</name>
    <dbReference type="NCBI Taxonomy" id="529884"/>
    <lineage>
        <taxon>Bacteria</taxon>
        <taxon>Bacillati</taxon>
        <taxon>Actinomycetota</taxon>
        <taxon>Actinomycetes</taxon>
        <taxon>Micrococcales</taxon>
        <taxon>Microbacteriaceae</taxon>
        <taxon>Luna cluster</taxon>
        <taxon>Luna-1 subcluster</taxon>
        <taxon>Rhodoluna</taxon>
    </lineage>
</organism>
<dbReference type="InterPro" id="IPR002606">
    <property type="entry name" value="Riboflavin_kinase_bac"/>
</dbReference>
<dbReference type="PATRIC" id="fig|529884.3.peg.440"/>
<evidence type="ECO:0000256" key="10">
    <source>
        <dbReference type="ARBA" id="ARBA00022840"/>
    </source>
</evidence>
<keyword evidence="11" id="KW-0511">Multifunctional enzyme</keyword>
<evidence type="ECO:0000256" key="9">
    <source>
        <dbReference type="ARBA" id="ARBA00022827"/>
    </source>
</evidence>
<evidence type="ECO:0000256" key="2">
    <source>
        <dbReference type="ARBA" id="ARBA00005201"/>
    </source>
</evidence>
<dbReference type="PANTHER" id="PTHR22749:SF6">
    <property type="entry name" value="RIBOFLAVIN KINASE"/>
    <property type="match status" value="1"/>
</dbReference>
<evidence type="ECO:0000256" key="1">
    <source>
        <dbReference type="ARBA" id="ARBA00004726"/>
    </source>
</evidence>
<name>A0A060JFF2_9MICO</name>
<dbReference type="EC" id="2.7.7.2" evidence="14"/>
<evidence type="ECO:0000259" key="15">
    <source>
        <dbReference type="SMART" id="SM00904"/>
    </source>
</evidence>
<comment type="similarity">
    <text evidence="14">Belongs to the ribF family.</text>
</comment>
<protein>
    <recommendedName>
        <fullName evidence="14">Riboflavin biosynthesis protein</fullName>
    </recommendedName>
    <domain>
        <recommendedName>
            <fullName evidence="14">Riboflavin kinase</fullName>
            <ecNumber evidence="14">2.7.1.26</ecNumber>
        </recommendedName>
        <alternativeName>
            <fullName evidence="14">Flavokinase</fullName>
        </alternativeName>
    </domain>
    <domain>
        <recommendedName>
            <fullName evidence="14">FMN adenylyltransferase</fullName>
            <ecNumber evidence="14">2.7.7.2</ecNumber>
        </recommendedName>
        <alternativeName>
            <fullName evidence="14">FAD pyrophosphorylase</fullName>
        </alternativeName>
        <alternativeName>
            <fullName evidence="14">FAD synthase</fullName>
        </alternativeName>
    </domain>
</protein>
<keyword evidence="10 14" id="KW-0067">ATP-binding</keyword>
<dbReference type="GO" id="GO:0009398">
    <property type="term" value="P:FMN biosynthetic process"/>
    <property type="evidence" value="ECO:0007669"/>
    <property type="project" value="UniProtKB-UniRule"/>
</dbReference>
<comment type="catalytic activity">
    <reaction evidence="12 14">
        <text>riboflavin + ATP = FMN + ADP + H(+)</text>
        <dbReference type="Rhea" id="RHEA:14357"/>
        <dbReference type="ChEBI" id="CHEBI:15378"/>
        <dbReference type="ChEBI" id="CHEBI:30616"/>
        <dbReference type="ChEBI" id="CHEBI:57986"/>
        <dbReference type="ChEBI" id="CHEBI:58210"/>
        <dbReference type="ChEBI" id="CHEBI:456216"/>
        <dbReference type="EC" id="2.7.1.26"/>
    </reaction>
</comment>
<keyword evidence="6 14" id="KW-0548">Nucleotidyltransferase</keyword>
<evidence type="ECO:0000256" key="4">
    <source>
        <dbReference type="ARBA" id="ARBA00022643"/>
    </source>
</evidence>
<keyword evidence="5 14" id="KW-0808">Transferase</keyword>
<dbReference type="PANTHER" id="PTHR22749">
    <property type="entry name" value="RIBOFLAVIN KINASE/FMN ADENYLYLTRANSFERASE"/>
    <property type="match status" value="1"/>
</dbReference>
<evidence type="ECO:0000313" key="16">
    <source>
        <dbReference type="EMBL" id="AIC47277.1"/>
    </source>
</evidence>
<dbReference type="UniPathway" id="UPA00276">
    <property type="reaction ID" value="UER00406"/>
</dbReference>
<evidence type="ECO:0000256" key="11">
    <source>
        <dbReference type="ARBA" id="ARBA00023268"/>
    </source>
</evidence>
<keyword evidence="9 14" id="KW-0274">FAD</keyword>
<dbReference type="STRING" id="529884.Rhola_00004580"/>
<dbReference type="Gene3D" id="2.40.30.30">
    <property type="entry name" value="Riboflavin kinase-like"/>
    <property type="match status" value="1"/>
</dbReference>
<dbReference type="EMBL" id="CP007490">
    <property type="protein sequence ID" value="AIC47277.1"/>
    <property type="molecule type" value="Genomic_DNA"/>
</dbReference>
<dbReference type="EC" id="2.7.1.26" evidence="14"/>
<dbReference type="GO" id="GO:0003919">
    <property type="term" value="F:FMN adenylyltransferase activity"/>
    <property type="evidence" value="ECO:0007669"/>
    <property type="project" value="UniProtKB-UniRule"/>
</dbReference>
<gene>
    <name evidence="16" type="ORF">Rhola_00004580</name>
</gene>
<dbReference type="Pfam" id="PF06574">
    <property type="entry name" value="FAD_syn"/>
    <property type="match status" value="1"/>
</dbReference>
<dbReference type="NCBIfam" id="TIGR00125">
    <property type="entry name" value="cyt_tran_rel"/>
    <property type="match status" value="1"/>
</dbReference>
<comment type="pathway">
    <text evidence="1 14">Cofactor biosynthesis; FAD biosynthesis; FAD from FMN: step 1/1.</text>
</comment>
<dbReference type="eggNOG" id="COG0196">
    <property type="taxonomic scope" value="Bacteria"/>
</dbReference>
<comment type="catalytic activity">
    <reaction evidence="13 14">
        <text>FMN + ATP + H(+) = FAD + diphosphate</text>
        <dbReference type="Rhea" id="RHEA:17237"/>
        <dbReference type="ChEBI" id="CHEBI:15378"/>
        <dbReference type="ChEBI" id="CHEBI:30616"/>
        <dbReference type="ChEBI" id="CHEBI:33019"/>
        <dbReference type="ChEBI" id="CHEBI:57692"/>
        <dbReference type="ChEBI" id="CHEBI:58210"/>
        <dbReference type="EC" id="2.7.7.2"/>
    </reaction>
</comment>
<dbReference type="HOGENOM" id="CLU_048437_0_2_11"/>
<evidence type="ECO:0000256" key="14">
    <source>
        <dbReference type="PIRNR" id="PIRNR004491"/>
    </source>
</evidence>
<evidence type="ECO:0000256" key="3">
    <source>
        <dbReference type="ARBA" id="ARBA00022630"/>
    </source>
</evidence>
<dbReference type="SUPFAM" id="SSF82114">
    <property type="entry name" value="Riboflavin kinase-like"/>
    <property type="match status" value="1"/>
</dbReference>
<dbReference type="FunFam" id="3.40.50.620:FF:000021">
    <property type="entry name" value="Riboflavin biosynthesis protein"/>
    <property type="match status" value="1"/>
</dbReference>
<dbReference type="KEGG" id="rla:Rhola_00004580"/>
<proteinExistence type="inferred from homology"/>
<comment type="pathway">
    <text evidence="2 14">Cofactor biosynthesis; FMN biosynthesis; FMN from riboflavin (ATP route): step 1/1.</text>
</comment>
<evidence type="ECO:0000256" key="8">
    <source>
        <dbReference type="ARBA" id="ARBA00022777"/>
    </source>
</evidence>
<evidence type="ECO:0000256" key="12">
    <source>
        <dbReference type="ARBA" id="ARBA00047880"/>
    </source>
</evidence>
<dbReference type="Gene3D" id="3.40.50.620">
    <property type="entry name" value="HUPs"/>
    <property type="match status" value="1"/>
</dbReference>
<sequence length="309" mass="33762">MHSITALDQVAGGFTGSAVTIGKFDGIHLGHQKLIQELSSAAQEHAIQSVVVTFDRHPDALLKPGHAKLPLIGPTQKHDLIEAQGADILVTLPFDEKLAQLDPKQFVQLILVDSLRAKIVLVGEDFRFGNKGAGDVDLLRELGQQLGFEVRVVSSEMLDGVKISSSAIREALDRGDVTTANKMLGHVHSCVGMIEHGLKIGRSIGFPTANMARDCEGYLPLDGVYAGWLVVDEHRYPAAHSVGINETFQAVPRLVESHILDRDDVDLYDKIVTLEFIEFIRPAAKFNGVEDLVEEINRDLAKIRTVLAV</sequence>
<dbReference type="InterPro" id="IPR014729">
    <property type="entry name" value="Rossmann-like_a/b/a_fold"/>
</dbReference>
<dbReference type="InterPro" id="IPR015864">
    <property type="entry name" value="FAD_synthase"/>
</dbReference>
<dbReference type="InterPro" id="IPR023465">
    <property type="entry name" value="Riboflavin_kinase_dom_sf"/>
</dbReference>
<evidence type="ECO:0000256" key="7">
    <source>
        <dbReference type="ARBA" id="ARBA00022741"/>
    </source>
</evidence>
<accession>A0A060JFF2</accession>
<keyword evidence="17" id="KW-1185">Reference proteome</keyword>
<dbReference type="NCBIfam" id="NF004162">
    <property type="entry name" value="PRK05627.1-5"/>
    <property type="match status" value="1"/>
</dbReference>
<dbReference type="SMART" id="SM00904">
    <property type="entry name" value="Flavokinase"/>
    <property type="match status" value="1"/>
</dbReference>